<reference evidence="2 3" key="2">
    <citation type="submission" date="2020-07" db="EMBL/GenBank/DDBJ databases">
        <title>Genome assembly of wild tea tree DASZ reveals pedigree and selection history of tea varieties.</title>
        <authorList>
            <person name="Zhang W."/>
        </authorList>
    </citation>
    <scope>NUCLEOTIDE SEQUENCE [LARGE SCALE GENOMIC DNA]</scope>
    <source>
        <strain evidence="3">cv. G240</strain>
        <tissue evidence="2">Leaf</tissue>
    </source>
</reference>
<evidence type="ECO:0000313" key="3">
    <source>
        <dbReference type="Proteomes" id="UP000593564"/>
    </source>
</evidence>
<evidence type="ECO:0000313" key="2">
    <source>
        <dbReference type="EMBL" id="KAF5934682.1"/>
    </source>
</evidence>
<feature type="region of interest" description="Disordered" evidence="1">
    <location>
        <begin position="106"/>
        <end position="137"/>
    </location>
</feature>
<accession>A0A7J7G1Y4</accession>
<dbReference type="AlphaFoldDB" id="A0A7J7G1Y4"/>
<sequence length="195" mass="22494">MNNITIFGQVDGDLHRTVRFLQERNVNVVIRDEHDLNTIRIHEAKAKEKDKAISKETKKAIPYGKGKENAHPMAHNENVLSKATLAQRARREREKNQKPCSAYQLGQRLRRERERERSKECINPRQPSLTPNWPPPTTPCRNVGVVIRDEHDLNVIRVRAAKDKEKVNPMSKGKEKMAPSGKRMTNACQVVYILF</sequence>
<dbReference type="Proteomes" id="UP000593564">
    <property type="component" value="Unassembled WGS sequence"/>
</dbReference>
<comment type="caution">
    <text evidence="2">The sequence shown here is derived from an EMBL/GenBank/DDBJ whole genome shotgun (WGS) entry which is preliminary data.</text>
</comment>
<organism evidence="2 3">
    <name type="scientific">Camellia sinensis</name>
    <name type="common">Tea plant</name>
    <name type="synonym">Thea sinensis</name>
    <dbReference type="NCBI Taxonomy" id="4442"/>
    <lineage>
        <taxon>Eukaryota</taxon>
        <taxon>Viridiplantae</taxon>
        <taxon>Streptophyta</taxon>
        <taxon>Embryophyta</taxon>
        <taxon>Tracheophyta</taxon>
        <taxon>Spermatophyta</taxon>
        <taxon>Magnoliopsida</taxon>
        <taxon>eudicotyledons</taxon>
        <taxon>Gunneridae</taxon>
        <taxon>Pentapetalae</taxon>
        <taxon>asterids</taxon>
        <taxon>Ericales</taxon>
        <taxon>Theaceae</taxon>
        <taxon>Camellia</taxon>
    </lineage>
</organism>
<feature type="compositionally biased region" description="Basic and acidic residues" evidence="1">
    <location>
        <begin position="109"/>
        <end position="122"/>
    </location>
</feature>
<keyword evidence="3" id="KW-1185">Reference proteome</keyword>
<proteinExistence type="predicted"/>
<dbReference type="EMBL" id="JACBKZ010000014">
    <property type="protein sequence ID" value="KAF5934682.1"/>
    <property type="molecule type" value="Genomic_DNA"/>
</dbReference>
<gene>
    <name evidence="2" type="ORF">HYC85_030853</name>
</gene>
<name>A0A7J7G1Y4_CAMSI</name>
<reference evidence="3" key="1">
    <citation type="journal article" date="2020" name="Nat. Commun.">
        <title>Genome assembly of wild tea tree DASZ reveals pedigree and selection history of tea varieties.</title>
        <authorList>
            <person name="Zhang W."/>
            <person name="Zhang Y."/>
            <person name="Qiu H."/>
            <person name="Guo Y."/>
            <person name="Wan H."/>
            <person name="Zhang X."/>
            <person name="Scossa F."/>
            <person name="Alseekh S."/>
            <person name="Zhang Q."/>
            <person name="Wang P."/>
            <person name="Xu L."/>
            <person name="Schmidt M.H."/>
            <person name="Jia X."/>
            <person name="Li D."/>
            <person name="Zhu A."/>
            <person name="Guo F."/>
            <person name="Chen W."/>
            <person name="Ni D."/>
            <person name="Usadel B."/>
            <person name="Fernie A.R."/>
            <person name="Wen W."/>
        </authorList>
    </citation>
    <scope>NUCLEOTIDE SEQUENCE [LARGE SCALE GENOMIC DNA]</scope>
    <source>
        <strain evidence="3">cv. G240</strain>
    </source>
</reference>
<evidence type="ECO:0000256" key="1">
    <source>
        <dbReference type="SAM" id="MobiDB-lite"/>
    </source>
</evidence>
<protein>
    <submittedName>
        <fullName evidence="2">Uncharacterized protein</fullName>
    </submittedName>
</protein>